<evidence type="ECO:0000313" key="1">
    <source>
        <dbReference type="EMBL" id="KAJ1373469.1"/>
    </source>
</evidence>
<organism evidence="1 2">
    <name type="scientific">Parelaphostrongylus tenuis</name>
    <name type="common">Meningeal worm</name>
    <dbReference type="NCBI Taxonomy" id="148309"/>
    <lineage>
        <taxon>Eukaryota</taxon>
        <taxon>Metazoa</taxon>
        <taxon>Ecdysozoa</taxon>
        <taxon>Nematoda</taxon>
        <taxon>Chromadorea</taxon>
        <taxon>Rhabditida</taxon>
        <taxon>Rhabditina</taxon>
        <taxon>Rhabditomorpha</taxon>
        <taxon>Strongyloidea</taxon>
        <taxon>Metastrongylidae</taxon>
        <taxon>Parelaphostrongylus</taxon>
    </lineage>
</organism>
<accession>A0AAD5RF97</accession>
<dbReference type="Proteomes" id="UP001196413">
    <property type="component" value="Unassembled WGS sequence"/>
</dbReference>
<keyword evidence="2" id="KW-1185">Reference proteome</keyword>
<proteinExistence type="predicted"/>
<reference evidence="1" key="1">
    <citation type="submission" date="2021-06" db="EMBL/GenBank/DDBJ databases">
        <title>Parelaphostrongylus tenuis whole genome reference sequence.</title>
        <authorList>
            <person name="Garwood T.J."/>
            <person name="Larsen P.A."/>
            <person name="Fountain-Jones N.M."/>
            <person name="Garbe J.R."/>
            <person name="Macchietto M.G."/>
            <person name="Kania S.A."/>
            <person name="Gerhold R.W."/>
            <person name="Richards J.E."/>
            <person name="Wolf T.M."/>
        </authorList>
    </citation>
    <scope>NUCLEOTIDE SEQUENCE</scope>
    <source>
        <strain evidence="1">MNPRO001-30</strain>
        <tissue evidence="1">Meninges</tissue>
    </source>
</reference>
<gene>
    <name evidence="1" type="ORF">KIN20_035871</name>
</gene>
<sequence length="92" mass="10164">MLKELHGGSVRRDELNARSVRVHTATVKMFMHNRESVSVVEDTVMFGGVTIDDDYAGSKRIRDALVSTLHVKNGNLSIQVGIVITAIIINCR</sequence>
<evidence type="ECO:0000313" key="2">
    <source>
        <dbReference type="Proteomes" id="UP001196413"/>
    </source>
</evidence>
<comment type="caution">
    <text evidence="1">The sequence shown here is derived from an EMBL/GenBank/DDBJ whole genome shotgun (WGS) entry which is preliminary data.</text>
</comment>
<dbReference type="AlphaFoldDB" id="A0AAD5RF97"/>
<dbReference type="EMBL" id="JAHQIW010007294">
    <property type="protein sequence ID" value="KAJ1373469.1"/>
    <property type="molecule type" value="Genomic_DNA"/>
</dbReference>
<name>A0AAD5RF97_PARTN</name>
<protein>
    <submittedName>
        <fullName evidence="1">Uncharacterized protein</fullName>
    </submittedName>
</protein>